<reference evidence="3 4" key="2">
    <citation type="submission" date="2019-02" db="EMBL/GenBank/DDBJ databases">
        <title>Draft Genome Sequences of Six Type Strains of the Genus Massilia.</title>
        <authorList>
            <person name="Miess H."/>
            <person name="Frediansyhah A."/>
            <person name="Gross H."/>
        </authorList>
    </citation>
    <scope>NUCLEOTIDE SEQUENCE [LARGE SCALE GENOMIC DNA]</scope>
    <source>
        <strain evidence="3 4">DSM 17472</strain>
    </source>
</reference>
<protein>
    <submittedName>
        <fullName evidence="3">DUF4123 domain-containing protein</fullName>
    </submittedName>
</protein>
<evidence type="ECO:0000313" key="5">
    <source>
        <dbReference type="Proteomes" id="UP000628442"/>
    </source>
</evidence>
<keyword evidence="4" id="KW-1185">Reference proteome</keyword>
<evidence type="ECO:0000259" key="1">
    <source>
        <dbReference type="Pfam" id="PF13503"/>
    </source>
</evidence>
<organism evidence="2 5">
    <name type="scientific">Pseudoduganella albidiflava</name>
    <dbReference type="NCBI Taxonomy" id="321983"/>
    <lineage>
        <taxon>Bacteria</taxon>
        <taxon>Pseudomonadati</taxon>
        <taxon>Pseudomonadota</taxon>
        <taxon>Betaproteobacteria</taxon>
        <taxon>Burkholderiales</taxon>
        <taxon>Oxalobacteraceae</taxon>
        <taxon>Telluria group</taxon>
        <taxon>Pseudoduganella</taxon>
    </lineage>
</organism>
<dbReference type="Proteomes" id="UP000292307">
    <property type="component" value="Chromosome"/>
</dbReference>
<dbReference type="AlphaFoldDB" id="A0A411X176"/>
<dbReference type="OrthoDB" id="8743554at2"/>
<name>A0A411X176_9BURK</name>
<proteinExistence type="predicted"/>
<dbReference type="Pfam" id="PF13503">
    <property type="entry name" value="DUF4123"/>
    <property type="match status" value="1"/>
</dbReference>
<feature type="domain" description="DUF4123" evidence="1">
    <location>
        <begin position="12"/>
        <end position="134"/>
    </location>
</feature>
<dbReference type="EMBL" id="CP036401">
    <property type="protein sequence ID" value="QBI02736.1"/>
    <property type="molecule type" value="Genomic_DNA"/>
</dbReference>
<dbReference type="Proteomes" id="UP000628442">
    <property type="component" value="Unassembled WGS sequence"/>
</dbReference>
<dbReference type="InterPro" id="IPR025391">
    <property type="entry name" value="DUF4123"/>
</dbReference>
<dbReference type="EMBL" id="BMWV01000011">
    <property type="protein sequence ID" value="GGY55885.1"/>
    <property type="molecule type" value="Genomic_DNA"/>
</dbReference>
<evidence type="ECO:0000313" key="2">
    <source>
        <dbReference type="EMBL" id="GGY55885.1"/>
    </source>
</evidence>
<gene>
    <name evidence="3" type="ORF">EYF70_19190</name>
    <name evidence="2" type="ORF">GCM10007387_42870</name>
</gene>
<dbReference type="RefSeq" id="WP_131146847.1">
    <property type="nucleotide sequence ID" value="NZ_BMWV01000011.1"/>
</dbReference>
<reference evidence="2" key="1">
    <citation type="journal article" date="2014" name="Int. J. Syst. Evol. Microbiol.">
        <title>Complete genome sequence of Corynebacterium casei LMG S-19264T (=DSM 44701T), isolated from a smear-ripened cheese.</title>
        <authorList>
            <consortium name="US DOE Joint Genome Institute (JGI-PGF)"/>
            <person name="Walter F."/>
            <person name="Albersmeier A."/>
            <person name="Kalinowski J."/>
            <person name="Ruckert C."/>
        </authorList>
    </citation>
    <scope>NUCLEOTIDE SEQUENCE</scope>
    <source>
        <strain evidence="2">KCTC 12343</strain>
    </source>
</reference>
<reference evidence="2" key="3">
    <citation type="submission" date="2022-12" db="EMBL/GenBank/DDBJ databases">
        <authorList>
            <person name="Sun Q."/>
            <person name="Kim S."/>
        </authorList>
    </citation>
    <scope>NUCLEOTIDE SEQUENCE</scope>
    <source>
        <strain evidence="2">KCTC 12343</strain>
    </source>
</reference>
<sequence>MLNQDQGPIQRYALVDCAVHDDAFRELTSRFASVRWYSLFEDTPEEDLLSASPILIEVPADDTRSALHEWLLPYERRTPSVTWIDSHLSLPVLGSMLTSRMPCVINDDDLVVLRFWDPRILLGLPSALDAEQRRHFFAPVREWTAWEPRRRQYYTITAPSDAAPVPRYVAMPMPLTDAQREQLMYYDKEVLYDRIVQHWVETCPESLDGMEHAMVREIAIAAVARCSSYGIHTADDQVLFAGLMMSVSPSFDDHPSVRRGLRDESIPPDERLERVIDDLDEAVWDQIAQNKRYDALFEHQPSALA</sequence>
<evidence type="ECO:0000313" key="3">
    <source>
        <dbReference type="EMBL" id="QBI02736.1"/>
    </source>
</evidence>
<evidence type="ECO:0000313" key="4">
    <source>
        <dbReference type="Proteomes" id="UP000292307"/>
    </source>
</evidence>
<accession>A0A411X176</accession>